<dbReference type="GO" id="GO:0046306">
    <property type="term" value="P:alkanesulfonate catabolic process"/>
    <property type="evidence" value="ECO:0007669"/>
    <property type="project" value="TreeGrafter"/>
</dbReference>
<dbReference type="SUPFAM" id="SSF51679">
    <property type="entry name" value="Bacterial luciferase-like"/>
    <property type="match status" value="1"/>
</dbReference>
<dbReference type="InterPro" id="IPR011251">
    <property type="entry name" value="Luciferase-like_dom"/>
</dbReference>
<keyword evidence="1" id="KW-0285">Flavoprotein</keyword>
<dbReference type="RefSeq" id="WP_064883291.1">
    <property type="nucleotide sequence ID" value="NZ_LZSX01000077.1"/>
</dbReference>
<dbReference type="InterPro" id="IPR050172">
    <property type="entry name" value="SsuD_RutA_monooxygenase"/>
</dbReference>
<sequence length="264" mass="28389">MRHAIYVPLFGTLADPGAIADIAGAAEHAGWDGFFVWDHVLSPLGGEWEIADPWVVLAAAAMVTDRIRLGPMVTPLPRRRVIKLARETVTLDRLSRGRLVLGLGTGGDVGREYSAFGEQADALRLGRTLDEGVAVLTGLWGGETVTLRGVVTADDVRAIPGPVQQPRIPLWFGTQRTMGRPIERAARFDGVFPLGVDVEGVKRVAAEITAVRGSREDFDIAVVARPGDDLDGLAAAGATWAMHAFWPGHRPDQVLRVINRGKPS</sequence>
<gene>
    <name evidence="6" type="ORF">A5760_16545</name>
</gene>
<evidence type="ECO:0000259" key="5">
    <source>
        <dbReference type="Pfam" id="PF00296"/>
    </source>
</evidence>
<dbReference type="InterPro" id="IPR036661">
    <property type="entry name" value="Luciferase-like_sf"/>
</dbReference>
<dbReference type="Pfam" id="PF00296">
    <property type="entry name" value="Bac_luciferase"/>
    <property type="match status" value="1"/>
</dbReference>
<evidence type="ECO:0000313" key="6">
    <source>
        <dbReference type="EMBL" id="OBB81488.1"/>
    </source>
</evidence>
<accession>A0A1A0VE10</accession>
<proteinExistence type="predicted"/>
<dbReference type="GO" id="GO:0008726">
    <property type="term" value="F:alkanesulfonate monooxygenase activity"/>
    <property type="evidence" value="ECO:0007669"/>
    <property type="project" value="TreeGrafter"/>
</dbReference>
<dbReference type="Gene3D" id="3.20.20.30">
    <property type="entry name" value="Luciferase-like domain"/>
    <property type="match status" value="1"/>
</dbReference>
<protein>
    <submittedName>
        <fullName evidence="6">Luciferase</fullName>
    </submittedName>
</protein>
<evidence type="ECO:0000256" key="4">
    <source>
        <dbReference type="ARBA" id="ARBA00023033"/>
    </source>
</evidence>
<organism evidence="6 7">
    <name type="scientific">Mycobacterium colombiense</name>
    <dbReference type="NCBI Taxonomy" id="339268"/>
    <lineage>
        <taxon>Bacteria</taxon>
        <taxon>Bacillati</taxon>
        <taxon>Actinomycetota</taxon>
        <taxon>Actinomycetes</taxon>
        <taxon>Mycobacteriales</taxon>
        <taxon>Mycobacteriaceae</taxon>
        <taxon>Mycobacterium</taxon>
        <taxon>Mycobacterium avium complex (MAC)</taxon>
    </lineage>
</organism>
<evidence type="ECO:0000256" key="1">
    <source>
        <dbReference type="ARBA" id="ARBA00022630"/>
    </source>
</evidence>
<keyword evidence="2" id="KW-0288">FMN</keyword>
<feature type="domain" description="Luciferase-like" evidence="5">
    <location>
        <begin position="15"/>
        <end position="222"/>
    </location>
</feature>
<keyword evidence="3" id="KW-0560">Oxidoreductase</keyword>
<dbReference type="PANTHER" id="PTHR42847:SF4">
    <property type="entry name" value="ALKANESULFONATE MONOOXYGENASE-RELATED"/>
    <property type="match status" value="1"/>
</dbReference>
<reference evidence="6 7" key="1">
    <citation type="submission" date="2016-06" db="EMBL/GenBank/DDBJ databases">
        <authorList>
            <person name="Kjaerup R.B."/>
            <person name="Dalgaard T.S."/>
            <person name="Juul-Madsen H.R."/>
        </authorList>
    </citation>
    <scope>NUCLEOTIDE SEQUENCE [LARGE SCALE GENOMIC DNA]</scope>
    <source>
        <strain evidence="6 7">852002-51834_SCH5396731</strain>
    </source>
</reference>
<comment type="caution">
    <text evidence="6">The sequence shown here is derived from an EMBL/GenBank/DDBJ whole genome shotgun (WGS) entry which is preliminary data.</text>
</comment>
<evidence type="ECO:0000313" key="7">
    <source>
        <dbReference type="Proteomes" id="UP000091914"/>
    </source>
</evidence>
<name>A0A1A0VE10_9MYCO</name>
<keyword evidence="4" id="KW-0503">Monooxygenase</keyword>
<evidence type="ECO:0000256" key="2">
    <source>
        <dbReference type="ARBA" id="ARBA00022643"/>
    </source>
</evidence>
<dbReference type="Proteomes" id="UP000091914">
    <property type="component" value="Unassembled WGS sequence"/>
</dbReference>
<dbReference type="PANTHER" id="PTHR42847">
    <property type="entry name" value="ALKANESULFONATE MONOOXYGENASE"/>
    <property type="match status" value="1"/>
</dbReference>
<dbReference type="AlphaFoldDB" id="A0A1A0VE10"/>
<dbReference type="EMBL" id="LZSX01000077">
    <property type="protein sequence ID" value="OBB81488.1"/>
    <property type="molecule type" value="Genomic_DNA"/>
</dbReference>
<evidence type="ECO:0000256" key="3">
    <source>
        <dbReference type="ARBA" id="ARBA00023002"/>
    </source>
</evidence>
<dbReference type="OrthoDB" id="5175259at2"/>